<keyword evidence="2" id="KW-1185">Reference proteome</keyword>
<comment type="caution">
    <text evidence="1">The sequence shown here is derived from an EMBL/GenBank/DDBJ whole genome shotgun (WGS) entry which is preliminary data.</text>
</comment>
<name>A0ABD1LRU3_9FABA</name>
<dbReference type="EMBL" id="JBGMDY010000008">
    <property type="protein sequence ID" value="KAL2326224.1"/>
    <property type="molecule type" value="Genomic_DNA"/>
</dbReference>
<dbReference type="Proteomes" id="UP001603857">
    <property type="component" value="Unassembled WGS sequence"/>
</dbReference>
<evidence type="ECO:0000313" key="1">
    <source>
        <dbReference type="EMBL" id="KAL2326224.1"/>
    </source>
</evidence>
<accession>A0ABD1LRU3</accession>
<gene>
    <name evidence="1" type="ORF">Fmac_025282</name>
</gene>
<dbReference type="AlphaFoldDB" id="A0ABD1LRU3"/>
<sequence length="419" mass="46639">MLTEGTVLSVGVSVVSHVLRLHQQNAPPKCLRARNDPFNISKCKEDIKIQNIRRREEGGGRLWAGEGGVKELDLGRRGWLREEGGGACEDGSRGWGRGWGWRRGWGVEAGVARGGGGGGGDGSRGWLAGLGLEAGVVRGPGLKWVVGGGGKEEKRWVSEEGKEEIRQKGSVNSPIEDDLLILQDKHMSQHVSNRELDRVLFVCEESIGVAPLINELENVKGFTICLAWLKDQFSTPNVTQQDAIYWQRQAEAFILRYVGSMLLCHRSSSIHWRFPSVVDMLWTCERFLKTRLGLLPPIPANALIGVRWTCTVQGYAVEHTLKLLEKAKYGRSGLNMVVLATVTFEYDYSGMSMGVLKEKQVSSSITFEYDRIRFGLNKIGCSQQSLFTCLPKILCYLGVKKSLQEKVQFATVMETILRR</sequence>
<reference evidence="1 2" key="1">
    <citation type="submission" date="2024-08" db="EMBL/GenBank/DDBJ databases">
        <title>Insights into the chromosomal genome structure of Flemingia macrophylla.</title>
        <authorList>
            <person name="Ding Y."/>
            <person name="Zhao Y."/>
            <person name="Bi W."/>
            <person name="Wu M."/>
            <person name="Zhao G."/>
            <person name="Gong Y."/>
            <person name="Li W."/>
            <person name="Zhang P."/>
        </authorList>
    </citation>
    <scope>NUCLEOTIDE SEQUENCE [LARGE SCALE GENOMIC DNA]</scope>
    <source>
        <strain evidence="1">DYQJB</strain>
        <tissue evidence="1">Leaf</tissue>
    </source>
</reference>
<proteinExistence type="predicted"/>
<evidence type="ECO:0000313" key="2">
    <source>
        <dbReference type="Proteomes" id="UP001603857"/>
    </source>
</evidence>
<organism evidence="1 2">
    <name type="scientific">Flemingia macrophylla</name>
    <dbReference type="NCBI Taxonomy" id="520843"/>
    <lineage>
        <taxon>Eukaryota</taxon>
        <taxon>Viridiplantae</taxon>
        <taxon>Streptophyta</taxon>
        <taxon>Embryophyta</taxon>
        <taxon>Tracheophyta</taxon>
        <taxon>Spermatophyta</taxon>
        <taxon>Magnoliopsida</taxon>
        <taxon>eudicotyledons</taxon>
        <taxon>Gunneridae</taxon>
        <taxon>Pentapetalae</taxon>
        <taxon>rosids</taxon>
        <taxon>fabids</taxon>
        <taxon>Fabales</taxon>
        <taxon>Fabaceae</taxon>
        <taxon>Papilionoideae</taxon>
        <taxon>50 kb inversion clade</taxon>
        <taxon>NPAAA clade</taxon>
        <taxon>indigoferoid/millettioid clade</taxon>
        <taxon>Phaseoleae</taxon>
        <taxon>Flemingia</taxon>
    </lineage>
</organism>
<protein>
    <submittedName>
        <fullName evidence="1">Uncharacterized protein</fullName>
    </submittedName>
</protein>